<dbReference type="PANTHER" id="PTHR30595">
    <property type="entry name" value="GLPR-RELATED TRANSCRIPTIONAL REPRESSOR"/>
    <property type="match status" value="1"/>
</dbReference>
<protein>
    <submittedName>
        <fullName evidence="2">Putative HTH transcriptional regulator</fullName>
    </submittedName>
</protein>
<dbReference type="EMBL" id="SLUM01000017">
    <property type="protein sequence ID" value="TCL55298.1"/>
    <property type="molecule type" value="Genomic_DNA"/>
</dbReference>
<dbReference type="AlphaFoldDB" id="A0A4R1QNG3"/>
<comment type="caution">
    <text evidence="2">The sequence shown here is derived from an EMBL/GenBank/DDBJ whole genome shotgun (WGS) entry which is preliminary data.</text>
</comment>
<organism evidence="2 3">
    <name type="scientific">Allofournierella massiliensis</name>
    <dbReference type="NCBI Taxonomy" id="1650663"/>
    <lineage>
        <taxon>Bacteria</taxon>
        <taxon>Bacillati</taxon>
        <taxon>Bacillota</taxon>
        <taxon>Clostridia</taxon>
        <taxon>Eubacteriales</taxon>
        <taxon>Oscillospiraceae</taxon>
        <taxon>Allofournierella</taxon>
    </lineage>
</organism>
<dbReference type="STRING" id="1650663.GCA_001486665_01311"/>
<dbReference type="Pfam" id="PF04326">
    <property type="entry name" value="SLFN_AlbA_2"/>
    <property type="match status" value="1"/>
</dbReference>
<dbReference type="Gene3D" id="3.30.950.30">
    <property type="entry name" value="Schlafen, AAA domain"/>
    <property type="match status" value="1"/>
</dbReference>
<proteinExistence type="predicted"/>
<evidence type="ECO:0000313" key="2">
    <source>
        <dbReference type="EMBL" id="TCL55298.1"/>
    </source>
</evidence>
<dbReference type="Proteomes" id="UP000295184">
    <property type="component" value="Unassembled WGS sequence"/>
</dbReference>
<dbReference type="SUPFAM" id="SSF46785">
    <property type="entry name" value="Winged helix' DNA-binding domain"/>
    <property type="match status" value="1"/>
</dbReference>
<dbReference type="InterPro" id="IPR036390">
    <property type="entry name" value="WH_DNA-bd_sf"/>
</dbReference>
<dbReference type="Gene3D" id="1.10.10.10">
    <property type="entry name" value="Winged helix-like DNA-binding domain superfamily/Winged helix DNA-binding domain"/>
    <property type="match status" value="1"/>
</dbReference>
<gene>
    <name evidence="2" type="ORF">EDD77_11727</name>
</gene>
<dbReference type="Pfam" id="PF13749">
    <property type="entry name" value="HATPase_c_4"/>
    <property type="match status" value="1"/>
</dbReference>
<evidence type="ECO:0000313" key="3">
    <source>
        <dbReference type="Proteomes" id="UP000295184"/>
    </source>
</evidence>
<dbReference type="Gene3D" id="3.30.565.60">
    <property type="match status" value="1"/>
</dbReference>
<dbReference type="InterPro" id="IPR038475">
    <property type="entry name" value="RecG_C_sf"/>
</dbReference>
<accession>A0A4R1QNG3</accession>
<feature type="domain" description="Schlafen AlbA-2" evidence="1">
    <location>
        <begin position="12"/>
        <end position="131"/>
    </location>
</feature>
<dbReference type="InterPro" id="IPR038461">
    <property type="entry name" value="Schlafen_AlbA_2_dom_sf"/>
</dbReference>
<dbReference type="PANTHER" id="PTHR30595:SF6">
    <property type="entry name" value="SCHLAFEN ALBA-2 DOMAIN-CONTAINING PROTEIN"/>
    <property type="match status" value="1"/>
</dbReference>
<name>A0A4R1QNG3_9FIRM</name>
<dbReference type="InterPro" id="IPR007421">
    <property type="entry name" value="Schlafen_AlbA_2_dom"/>
</dbReference>
<dbReference type="InterPro" id="IPR036388">
    <property type="entry name" value="WH-like_DNA-bd_sf"/>
</dbReference>
<sequence>MIDFSKIEQYRENNRIEAKKALGGLPKSIWETYSAFANTHGGIILLGVEELADKSFRTVDLPDPEKLIKEFWDIVNNPNKTSVNILSSKDLFVQEVDGNHIVVINVPRAERSYKPVYVDGNPLCTYRRNGEGDYRCTKEEYQAMVRDASVKTQDMLILEEMDMSVFNKESVRSYRQRMRLSRPGHVWESLEDEDFLLRLGAVGIGSDGKKHPTSAGLLMFGNEYDIVREFNSYFLDYQEQYDADTRWTDRIISSSGDWSGNVYDFYFRVYNKLIQDIKVPFKMEGGTRVDDTNVHKALREALANCLVHADYYGRQGLVIIKKRDSITMANPGGFRIEIDAAKSGGVSDPRNGTMLKLFNLIDIGERSGRGIPLVFSAWREQGWAMPAVTEQLEPERTILTLTFEKIGDKKSAIKIGDKKSAINAKMKETIIAYLTDNPEAKASSIAEYIGLKPSRTRDYLNELIVEGIVVAEGSNRNRTYRLKA</sequence>
<evidence type="ECO:0000259" key="1">
    <source>
        <dbReference type="Pfam" id="PF04326"/>
    </source>
</evidence>
<dbReference type="RefSeq" id="WP_058963769.1">
    <property type="nucleotide sequence ID" value="NZ_CABKVM010000015.1"/>
</dbReference>
<dbReference type="OrthoDB" id="9768354at2"/>
<reference evidence="2 3" key="1">
    <citation type="submission" date="2019-03" db="EMBL/GenBank/DDBJ databases">
        <title>Genomic Encyclopedia of Type Strains, Phase IV (KMG-IV): sequencing the most valuable type-strain genomes for metagenomic binning, comparative biology and taxonomic classification.</title>
        <authorList>
            <person name="Goeker M."/>
        </authorList>
    </citation>
    <scope>NUCLEOTIDE SEQUENCE [LARGE SCALE GENOMIC DNA]</scope>
    <source>
        <strain evidence="2 3">DSM 100451</strain>
    </source>
</reference>